<dbReference type="InterPro" id="IPR016039">
    <property type="entry name" value="Thiolase-like"/>
</dbReference>
<dbReference type="OrthoDB" id="4470569at2"/>
<dbReference type="InterPro" id="IPR029045">
    <property type="entry name" value="ClpP/crotonase-like_dom_sf"/>
</dbReference>
<evidence type="ECO:0000313" key="5">
    <source>
        <dbReference type="EMBL" id="RBP51661.1"/>
    </source>
</evidence>
<dbReference type="Gene3D" id="2.40.50.840">
    <property type="match status" value="1"/>
</dbReference>
<dbReference type="Pfam" id="PF18313">
    <property type="entry name" value="TLP1_add_C"/>
    <property type="match status" value="1"/>
</dbReference>
<dbReference type="CDD" id="cd06558">
    <property type="entry name" value="crotonase-like"/>
    <property type="match status" value="1"/>
</dbReference>
<dbReference type="PROSITE" id="PS00166">
    <property type="entry name" value="ENOYL_COA_HYDRATASE"/>
    <property type="match status" value="1"/>
</dbReference>
<dbReference type="Gene3D" id="3.40.47.10">
    <property type="match status" value="1"/>
</dbReference>
<dbReference type="Pfam" id="PF00378">
    <property type="entry name" value="ECH_1"/>
    <property type="match status" value="1"/>
</dbReference>
<evidence type="ECO:0000256" key="2">
    <source>
        <dbReference type="ARBA" id="ARBA00023239"/>
    </source>
</evidence>
<keyword evidence="2" id="KW-0456">Lyase</keyword>
<sequence>MAHSIDSTPILIGVGQVTESVPEDFHNASSNVDLAAQAARLALQDAGGDSLASNIDVIVMARTFPDSSPAYRAPFGGSNNPPRSVAKRLDCDPAEAIYSKIGGHTPQALVNEFSQRLHAGSANMVLLCGAEVQANSRVAQKFGATLNWSEKVEGSLDDRGLSTDNLFTQQEFAHQVVLPMQFYALMENARCAESGVGHAEYRQTMGDLFARIASVAADNPLAVDQSGYSSSELITPSDNNPMVIWPYTKRLISKDTVNQAAALLMTTVGAARKLGIDQNKWVYLHGYADVNDRFLLERERLGFSHALEQCLHGALNSAGKSVDDIQHLDLYSCFPVVVADAVQAIGLDLDDPRRLTQTGGLPYFGGPGNNYSMHGIAETVNTLRDDRASYGLVLANGGWMSKISVGIYSTKPAKNWQPHDSIDYQRAADAAPRLSIQNQPSGEATIDSYTFFYHQGHPVKPLIIGRLNSTGERFYAQPYDADTHAIEQLMQDSPIGKTVFVQHAATGNRFAFDADTLAKLTAPRLTGWRDNYLFCDVARDHNVLTVTLNRPELGNALHPPANLELDEIFNTFDDDDSLHVAILIGSGAAHFCAGNDLKYMASGKPMFLPRSGFGGLTSRTHRSKPIIAALNGDAMGGGLEIALACDLVVAAEHAKLALPEVNVGLFAGAGGIQRLTRQIGRKPAMEMLLTGRPVNANRALSLGLVNDVVPLEELSARAQELASQIAQASPHAIKCTMRVEQKTAEYASESAAVTAEHGVFDELINGNDFWEGPRAFAEKRKPNWRK</sequence>
<dbReference type="InterPro" id="IPR018376">
    <property type="entry name" value="Enoyl-CoA_hyd/isom_CS"/>
</dbReference>
<dbReference type="GO" id="GO:0006635">
    <property type="term" value="P:fatty acid beta-oxidation"/>
    <property type="evidence" value="ECO:0007669"/>
    <property type="project" value="TreeGrafter"/>
</dbReference>
<keyword evidence="5" id="KW-0808">Transferase</keyword>
<dbReference type="InterPro" id="IPR040771">
    <property type="entry name" value="TLP1_add_C"/>
</dbReference>
<keyword evidence="6" id="KW-1185">Reference proteome</keyword>
<name>A0A395JLS5_9GAMM</name>
<accession>A0A395JLS5</accession>
<dbReference type="InterPro" id="IPR001753">
    <property type="entry name" value="Enoyl-CoA_hydra/iso"/>
</dbReference>
<proteinExistence type="inferred from homology"/>
<dbReference type="Proteomes" id="UP000253083">
    <property type="component" value="Unassembled WGS sequence"/>
</dbReference>
<feature type="domain" description="Thiolase-like protein type 1 additional C-terminal" evidence="4">
    <location>
        <begin position="425"/>
        <end position="503"/>
    </location>
</feature>
<evidence type="ECO:0000259" key="4">
    <source>
        <dbReference type="Pfam" id="PF18313"/>
    </source>
</evidence>
<protein>
    <submittedName>
        <fullName evidence="5">Acetyl-CoA C-acetyltransferase</fullName>
    </submittedName>
</protein>
<dbReference type="GO" id="GO:0016829">
    <property type="term" value="F:lyase activity"/>
    <property type="evidence" value="ECO:0007669"/>
    <property type="project" value="UniProtKB-KW"/>
</dbReference>
<dbReference type="InParanoid" id="A0A395JLS5"/>
<dbReference type="RefSeq" id="WP_113954411.1">
    <property type="nucleotide sequence ID" value="NZ_QNRT01000002.1"/>
</dbReference>
<organism evidence="5 6">
    <name type="scientific">Arenicella xantha</name>
    <dbReference type="NCBI Taxonomy" id="644221"/>
    <lineage>
        <taxon>Bacteria</taxon>
        <taxon>Pseudomonadati</taxon>
        <taxon>Pseudomonadota</taxon>
        <taxon>Gammaproteobacteria</taxon>
        <taxon>Arenicellales</taxon>
        <taxon>Arenicellaceae</taxon>
        <taxon>Arenicella</taxon>
    </lineage>
</organism>
<dbReference type="EMBL" id="QNRT01000002">
    <property type="protein sequence ID" value="RBP51661.1"/>
    <property type="molecule type" value="Genomic_DNA"/>
</dbReference>
<dbReference type="Gene3D" id="3.90.226.10">
    <property type="entry name" value="2-enoyl-CoA Hydratase, Chain A, domain 1"/>
    <property type="match status" value="1"/>
</dbReference>
<evidence type="ECO:0000313" key="6">
    <source>
        <dbReference type="Proteomes" id="UP000253083"/>
    </source>
</evidence>
<dbReference type="SUPFAM" id="SSF52096">
    <property type="entry name" value="ClpP/crotonase"/>
    <property type="match status" value="1"/>
</dbReference>
<dbReference type="FunFam" id="3.90.226.10:FF:000009">
    <property type="entry name" value="Carnitinyl-CoA dehydratase"/>
    <property type="match status" value="1"/>
</dbReference>
<dbReference type="PANTHER" id="PTHR11941">
    <property type="entry name" value="ENOYL-COA HYDRATASE-RELATED"/>
    <property type="match status" value="1"/>
</dbReference>
<evidence type="ECO:0000256" key="1">
    <source>
        <dbReference type="ARBA" id="ARBA00005254"/>
    </source>
</evidence>
<evidence type="ECO:0000256" key="3">
    <source>
        <dbReference type="RuleBase" id="RU003707"/>
    </source>
</evidence>
<comment type="similarity">
    <text evidence="1 3">Belongs to the enoyl-CoA hydratase/isomerase family.</text>
</comment>
<comment type="caution">
    <text evidence="5">The sequence shown here is derived from an EMBL/GenBank/DDBJ whole genome shotgun (WGS) entry which is preliminary data.</text>
</comment>
<dbReference type="AlphaFoldDB" id="A0A395JLS5"/>
<gene>
    <name evidence="5" type="ORF">DFR28_1021093</name>
</gene>
<dbReference type="SUPFAM" id="SSF53901">
    <property type="entry name" value="Thiolase-like"/>
    <property type="match status" value="2"/>
</dbReference>
<dbReference type="GO" id="GO:0016746">
    <property type="term" value="F:acyltransferase activity"/>
    <property type="evidence" value="ECO:0007669"/>
    <property type="project" value="InterPro"/>
</dbReference>
<dbReference type="PANTHER" id="PTHR11941:SF54">
    <property type="entry name" value="ENOYL-COA HYDRATASE, MITOCHONDRIAL"/>
    <property type="match status" value="1"/>
</dbReference>
<reference evidence="5 6" key="1">
    <citation type="submission" date="2018-06" db="EMBL/GenBank/DDBJ databases">
        <title>Genomic Encyclopedia of Type Strains, Phase IV (KMG-IV): sequencing the most valuable type-strain genomes for metagenomic binning, comparative biology and taxonomic classification.</title>
        <authorList>
            <person name="Goeker M."/>
        </authorList>
    </citation>
    <scope>NUCLEOTIDE SEQUENCE [LARGE SCALE GENOMIC DNA]</scope>
    <source>
        <strain evidence="5 6">DSM 24032</strain>
    </source>
</reference>